<dbReference type="GO" id="GO:0003743">
    <property type="term" value="F:translation initiation factor activity"/>
    <property type="evidence" value="ECO:0007669"/>
    <property type="project" value="UniProtKB-KW"/>
</dbReference>
<dbReference type="GO" id="GO:0003729">
    <property type="term" value="F:mRNA binding"/>
    <property type="evidence" value="ECO:0007669"/>
    <property type="project" value="TreeGrafter"/>
</dbReference>
<feature type="compositionally biased region" description="Basic and acidic residues" evidence="4">
    <location>
        <begin position="135"/>
        <end position="156"/>
    </location>
</feature>
<evidence type="ECO:0000256" key="4">
    <source>
        <dbReference type="SAM" id="MobiDB-lite"/>
    </source>
</evidence>
<evidence type="ECO:0000256" key="3">
    <source>
        <dbReference type="ARBA" id="ARBA00022917"/>
    </source>
</evidence>
<dbReference type="STRING" id="33097.A0A150G054"/>
<evidence type="ECO:0000256" key="2">
    <source>
        <dbReference type="ARBA" id="ARBA00022540"/>
    </source>
</evidence>
<dbReference type="Pfam" id="PF02854">
    <property type="entry name" value="MIF4G"/>
    <property type="match status" value="1"/>
</dbReference>
<dbReference type="PANTHER" id="PTHR23253">
    <property type="entry name" value="EUKARYOTIC TRANSLATION INITIATION FACTOR 4 GAMMA"/>
    <property type="match status" value="1"/>
</dbReference>
<dbReference type="InterPro" id="IPR003890">
    <property type="entry name" value="MIF4G-like_typ-3"/>
</dbReference>
<evidence type="ECO:0000256" key="1">
    <source>
        <dbReference type="ARBA" id="ARBA00005775"/>
    </source>
</evidence>
<feature type="region of interest" description="Disordered" evidence="4">
    <location>
        <begin position="135"/>
        <end position="195"/>
    </location>
</feature>
<organism evidence="6 7">
    <name type="scientific">Gonium pectorale</name>
    <name type="common">Green alga</name>
    <dbReference type="NCBI Taxonomy" id="33097"/>
    <lineage>
        <taxon>Eukaryota</taxon>
        <taxon>Viridiplantae</taxon>
        <taxon>Chlorophyta</taxon>
        <taxon>core chlorophytes</taxon>
        <taxon>Chlorophyceae</taxon>
        <taxon>CS clade</taxon>
        <taxon>Chlamydomonadales</taxon>
        <taxon>Volvocaceae</taxon>
        <taxon>Gonium</taxon>
    </lineage>
</organism>
<protein>
    <recommendedName>
        <fullName evidence="5">MIF4G domain-containing protein</fullName>
    </recommendedName>
</protein>
<dbReference type="OrthoDB" id="514777at2759"/>
<keyword evidence="7" id="KW-1185">Reference proteome</keyword>
<name>A0A150G054_GONPE</name>
<dbReference type="Gene3D" id="1.25.40.180">
    <property type="match status" value="1"/>
</dbReference>
<evidence type="ECO:0000313" key="6">
    <source>
        <dbReference type="EMBL" id="KXZ43201.1"/>
    </source>
</evidence>
<evidence type="ECO:0000259" key="5">
    <source>
        <dbReference type="Pfam" id="PF02854"/>
    </source>
</evidence>
<dbReference type="AlphaFoldDB" id="A0A150G054"/>
<keyword evidence="2" id="KW-0396">Initiation factor</keyword>
<keyword evidence="3" id="KW-0648">Protein biosynthesis</keyword>
<feature type="compositionally biased region" description="Low complexity" evidence="4">
    <location>
        <begin position="171"/>
        <end position="195"/>
    </location>
</feature>
<dbReference type="InterPro" id="IPR016024">
    <property type="entry name" value="ARM-type_fold"/>
</dbReference>
<accession>A0A150G054</accession>
<reference evidence="7" key="1">
    <citation type="journal article" date="2016" name="Nat. Commun.">
        <title>The Gonium pectorale genome demonstrates co-option of cell cycle regulation during the evolution of multicellularity.</title>
        <authorList>
            <person name="Hanschen E.R."/>
            <person name="Marriage T.N."/>
            <person name="Ferris P.J."/>
            <person name="Hamaji T."/>
            <person name="Toyoda A."/>
            <person name="Fujiyama A."/>
            <person name="Neme R."/>
            <person name="Noguchi H."/>
            <person name="Minakuchi Y."/>
            <person name="Suzuki M."/>
            <person name="Kawai-Toyooka H."/>
            <person name="Smith D.R."/>
            <person name="Sparks H."/>
            <person name="Anderson J."/>
            <person name="Bakaric R."/>
            <person name="Luria V."/>
            <person name="Karger A."/>
            <person name="Kirschner M.W."/>
            <person name="Durand P.M."/>
            <person name="Michod R.E."/>
            <person name="Nozaki H."/>
            <person name="Olson B.J."/>
        </authorList>
    </citation>
    <scope>NUCLEOTIDE SEQUENCE [LARGE SCALE GENOMIC DNA]</scope>
    <source>
        <strain evidence="7">NIES-2863</strain>
    </source>
</reference>
<comment type="caution">
    <text evidence="6">The sequence shown here is derived from an EMBL/GenBank/DDBJ whole genome shotgun (WGS) entry which is preliminary data.</text>
</comment>
<dbReference type="EMBL" id="LSYV01000099">
    <property type="protein sequence ID" value="KXZ43201.1"/>
    <property type="molecule type" value="Genomic_DNA"/>
</dbReference>
<dbReference type="PANTHER" id="PTHR23253:SF9">
    <property type="entry name" value="EUKARYOTIC TRANSLATION INITIATION FACTOR 4 GAMMA 2"/>
    <property type="match status" value="1"/>
</dbReference>
<sequence>MELAGQIGLLQAEDPEEGKKQKTFTRILNKLTPNNYERLKLQILAVPIKQQRTLEGLVIQVFDQALMKTTFSEMYANLCKEIHPLLPTFPSTMTVDDPATGAQRTLQKNVDFRRLLLNKCQWEFADGNVAMKEDAEKEGVAAKERAPASEDGKRTAAGEGGKLEEEEEAEISATAATASPATTAAQQGASAKAQAEAAKVARQQLEARRRARALGTMQFIGNL</sequence>
<feature type="domain" description="MIF4G" evidence="5">
    <location>
        <begin position="22"/>
        <end position="221"/>
    </location>
</feature>
<evidence type="ECO:0000313" key="7">
    <source>
        <dbReference type="Proteomes" id="UP000075714"/>
    </source>
</evidence>
<dbReference type="GO" id="GO:0016281">
    <property type="term" value="C:eukaryotic translation initiation factor 4F complex"/>
    <property type="evidence" value="ECO:0007669"/>
    <property type="project" value="TreeGrafter"/>
</dbReference>
<dbReference type="SUPFAM" id="SSF48371">
    <property type="entry name" value="ARM repeat"/>
    <property type="match status" value="1"/>
</dbReference>
<comment type="similarity">
    <text evidence="1">Belongs to the eukaryotic initiation factor 4G family.</text>
</comment>
<dbReference type="Proteomes" id="UP000075714">
    <property type="component" value="Unassembled WGS sequence"/>
</dbReference>
<proteinExistence type="inferred from homology"/>
<gene>
    <name evidence="6" type="ORF">GPECTOR_98g785</name>
</gene>